<sequence>MWAPGFGMLVPMEFREVVRRRRMVRRFGPEPVAAEVVDRLLEHAVRAPSAGFTQGWSFLVLDTAVDRERFWAATTPSASARDMSAWLDGMRTAPVLVVVLASKAAYLGRYAEPDKGWTDQEEARWPVPYWHVDAGMASLLMLQTAVDEGLGACFFGIGAGERPAFAAEFGVPPQWEPTGVVAVGHPAAGGAAGSPSRRRRRALDDVVHRGSW</sequence>
<evidence type="ECO:0000313" key="3">
    <source>
        <dbReference type="Proteomes" id="UP000076794"/>
    </source>
</evidence>
<dbReference type="STRING" id="1300344.I598_2992"/>
<feature type="domain" description="Nitroreductase" evidence="1">
    <location>
        <begin position="18"/>
        <end position="185"/>
    </location>
</feature>
<organism evidence="2 3">
    <name type="scientific">Isoptericola dokdonensis DS-3</name>
    <dbReference type="NCBI Taxonomy" id="1300344"/>
    <lineage>
        <taxon>Bacteria</taxon>
        <taxon>Bacillati</taxon>
        <taxon>Actinomycetota</taxon>
        <taxon>Actinomycetes</taxon>
        <taxon>Micrococcales</taxon>
        <taxon>Promicromonosporaceae</taxon>
        <taxon>Isoptericola</taxon>
    </lineage>
</organism>
<reference evidence="2 3" key="1">
    <citation type="submission" date="2016-01" db="EMBL/GenBank/DDBJ databases">
        <title>Complete genome sequence of a soil Actinobacterium, Isoptericola dokdonensis DS-3.</title>
        <authorList>
            <person name="Kwon S.-K."/>
            <person name="Kim J.F."/>
        </authorList>
    </citation>
    <scope>NUCLEOTIDE SEQUENCE [LARGE SCALE GENOMIC DNA]</scope>
    <source>
        <strain evidence="2 3">DS-3</strain>
    </source>
</reference>
<proteinExistence type="predicted"/>
<dbReference type="SUPFAM" id="SSF55469">
    <property type="entry name" value="FMN-dependent nitroreductase-like"/>
    <property type="match status" value="1"/>
</dbReference>
<keyword evidence="2" id="KW-0560">Oxidoreductase</keyword>
<dbReference type="EC" id="1.13.11.79" evidence="2"/>
<evidence type="ECO:0000259" key="1">
    <source>
        <dbReference type="Pfam" id="PF00881"/>
    </source>
</evidence>
<dbReference type="PATRIC" id="fig|1300344.3.peg.3012"/>
<name>A0A161I9A3_9MICO</name>
<keyword evidence="3" id="KW-1185">Reference proteome</keyword>
<dbReference type="AlphaFoldDB" id="A0A161I9A3"/>
<dbReference type="InterPro" id="IPR050627">
    <property type="entry name" value="Nitroreductase/BluB"/>
</dbReference>
<evidence type="ECO:0000313" key="2">
    <source>
        <dbReference type="EMBL" id="ANC32508.1"/>
    </source>
</evidence>
<dbReference type="EMBL" id="CP014209">
    <property type="protein sequence ID" value="ANC32508.1"/>
    <property type="molecule type" value="Genomic_DNA"/>
</dbReference>
<dbReference type="Pfam" id="PF00881">
    <property type="entry name" value="Nitroreductase"/>
    <property type="match status" value="1"/>
</dbReference>
<dbReference type="Gene3D" id="3.40.109.10">
    <property type="entry name" value="NADH Oxidase"/>
    <property type="match status" value="1"/>
</dbReference>
<protein>
    <submittedName>
        <fullName evidence="2">5,6-dimethylbenzimidazole synthase</fullName>
        <ecNumber evidence="2">1.13.11.79</ecNumber>
    </submittedName>
</protein>
<dbReference type="KEGG" id="ido:I598_2992"/>
<dbReference type="InterPro" id="IPR029479">
    <property type="entry name" value="Nitroreductase"/>
</dbReference>
<dbReference type="PANTHER" id="PTHR23026:SF123">
    <property type="entry name" value="NAD(P)H NITROREDUCTASE RV3131-RELATED"/>
    <property type="match status" value="1"/>
</dbReference>
<dbReference type="InterPro" id="IPR000415">
    <property type="entry name" value="Nitroreductase-like"/>
</dbReference>
<dbReference type="GO" id="GO:0102919">
    <property type="term" value="F:5,6-dimethylbenzimidazole synthase activity"/>
    <property type="evidence" value="ECO:0007669"/>
    <property type="project" value="UniProtKB-EC"/>
</dbReference>
<dbReference type="CDD" id="cd02062">
    <property type="entry name" value="Nitro_FMN_reductase"/>
    <property type="match status" value="1"/>
</dbReference>
<dbReference type="PANTHER" id="PTHR23026">
    <property type="entry name" value="NADPH NITROREDUCTASE"/>
    <property type="match status" value="1"/>
</dbReference>
<accession>A0A161I9A3</accession>
<gene>
    <name evidence="2" type="primary">bluB</name>
    <name evidence="2" type="ORF">I598_2992</name>
</gene>
<dbReference type="Proteomes" id="UP000076794">
    <property type="component" value="Chromosome"/>
</dbReference>